<evidence type="ECO:0000256" key="1">
    <source>
        <dbReference type="SAM" id="MobiDB-lite"/>
    </source>
</evidence>
<evidence type="ECO:0000313" key="3">
    <source>
        <dbReference type="Proteomes" id="UP000188268"/>
    </source>
</evidence>
<accession>A0A1R3I1N3</accession>
<dbReference type="Proteomes" id="UP000188268">
    <property type="component" value="Unassembled WGS sequence"/>
</dbReference>
<dbReference type="EMBL" id="AWWV01010874">
    <property type="protein sequence ID" value="OMO76492.1"/>
    <property type="molecule type" value="Genomic_DNA"/>
</dbReference>
<dbReference type="Gramene" id="OMO76492">
    <property type="protein sequence ID" value="OMO76492"/>
    <property type="gene ID" value="CCACVL1_15628"/>
</dbReference>
<name>A0A1R3I1N3_COCAP</name>
<gene>
    <name evidence="2" type="ORF">CCACVL1_15628</name>
</gene>
<organism evidence="2 3">
    <name type="scientific">Corchorus capsularis</name>
    <name type="common">Jute</name>
    <dbReference type="NCBI Taxonomy" id="210143"/>
    <lineage>
        <taxon>Eukaryota</taxon>
        <taxon>Viridiplantae</taxon>
        <taxon>Streptophyta</taxon>
        <taxon>Embryophyta</taxon>
        <taxon>Tracheophyta</taxon>
        <taxon>Spermatophyta</taxon>
        <taxon>Magnoliopsida</taxon>
        <taxon>eudicotyledons</taxon>
        <taxon>Gunneridae</taxon>
        <taxon>Pentapetalae</taxon>
        <taxon>rosids</taxon>
        <taxon>malvids</taxon>
        <taxon>Malvales</taxon>
        <taxon>Malvaceae</taxon>
        <taxon>Grewioideae</taxon>
        <taxon>Apeibeae</taxon>
        <taxon>Corchorus</taxon>
    </lineage>
</organism>
<sequence>MAKRGFSLLNKIKQGIESTHPKKSKAAASTN</sequence>
<evidence type="ECO:0000313" key="2">
    <source>
        <dbReference type="EMBL" id="OMO76492.1"/>
    </source>
</evidence>
<proteinExistence type="predicted"/>
<reference evidence="2 3" key="1">
    <citation type="submission" date="2013-09" db="EMBL/GenBank/DDBJ databases">
        <title>Corchorus capsularis genome sequencing.</title>
        <authorList>
            <person name="Alam M."/>
            <person name="Haque M.S."/>
            <person name="Islam M.S."/>
            <person name="Emdad E.M."/>
            <person name="Islam M.M."/>
            <person name="Ahmed B."/>
            <person name="Halim A."/>
            <person name="Hossen Q.M.M."/>
            <person name="Hossain M.Z."/>
            <person name="Ahmed R."/>
            <person name="Khan M.M."/>
            <person name="Islam R."/>
            <person name="Rashid M.M."/>
            <person name="Khan S.A."/>
            <person name="Rahman M.S."/>
            <person name="Alam M."/>
        </authorList>
    </citation>
    <scope>NUCLEOTIDE SEQUENCE [LARGE SCALE GENOMIC DNA]</scope>
    <source>
        <strain evidence="3">cv. CVL-1</strain>
        <tissue evidence="2">Whole seedling</tissue>
    </source>
</reference>
<protein>
    <submittedName>
        <fullName evidence="2">Uncharacterized protein</fullName>
    </submittedName>
</protein>
<dbReference type="AlphaFoldDB" id="A0A1R3I1N3"/>
<comment type="caution">
    <text evidence="2">The sequence shown here is derived from an EMBL/GenBank/DDBJ whole genome shotgun (WGS) entry which is preliminary data.</text>
</comment>
<feature type="region of interest" description="Disordered" evidence="1">
    <location>
        <begin position="1"/>
        <end position="31"/>
    </location>
</feature>
<keyword evidence="3" id="KW-1185">Reference proteome</keyword>